<comment type="caution">
    <text evidence="3">The sequence shown here is derived from an EMBL/GenBank/DDBJ whole genome shotgun (WGS) entry which is preliminary data.</text>
</comment>
<evidence type="ECO:0000256" key="1">
    <source>
        <dbReference type="SAM" id="Phobius"/>
    </source>
</evidence>
<protein>
    <submittedName>
        <fullName evidence="3">DUF3592 domain-containing protein</fullName>
    </submittedName>
</protein>
<dbReference type="Pfam" id="PF12158">
    <property type="entry name" value="DUF3592"/>
    <property type="match status" value="1"/>
</dbReference>
<keyword evidence="1" id="KW-1133">Transmembrane helix</keyword>
<organism evidence="3 4">
    <name type="scientific">Hymenobacter metallilatus</name>
    <dbReference type="NCBI Taxonomy" id="2493666"/>
    <lineage>
        <taxon>Bacteria</taxon>
        <taxon>Pseudomonadati</taxon>
        <taxon>Bacteroidota</taxon>
        <taxon>Cytophagia</taxon>
        <taxon>Cytophagales</taxon>
        <taxon>Hymenobacteraceae</taxon>
        <taxon>Hymenobacter</taxon>
    </lineage>
</organism>
<gene>
    <name evidence="3" type="ORF">EI290_15715</name>
</gene>
<keyword evidence="1" id="KW-0812">Transmembrane</keyword>
<proteinExistence type="predicted"/>
<name>A0A428JCC7_9BACT</name>
<dbReference type="InterPro" id="IPR021994">
    <property type="entry name" value="DUF3592"/>
</dbReference>
<feature type="domain" description="DUF3592" evidence="2">
    <location>
        <begin position="58"/>
        <end position="114"/>
    </location>
</feature>
<dbReference type="OrthoDB" id="681001at2"/>
<feature type="transmembrane region" description="Helical" evidence="1">
    <location>
        <begin position="6"/>
        <end position="27"/>
    </location>
</feature>
<keyword evidence="1" id="KW-0472">Membrane</keyword>
<dbReference type="Proteomes" id="UP000280066">
    <property type="component" value="Unassembled WGS sequence"/>
</dbReference>
<feature type="transmembrane region" description="Helical" evidence="1">
    <location>
        <begin position="119"/>
        <end position="140"/>
    </location>
</feature>
<sequence length="144" mass="16276">MFDMSLELQVFMWFALGAACLLSGNTLRNKYQRLTRNGKLATGIVNGVIDDSWLKIFGDNGIYHHSIRFITADKRWISKSYISLLDDLEKRYSEGESIDVIYNPADPEEFIVGSSPNSLGPIVFMLIGLGLIMYSIWILLSGYI</sequence>
<evidence type="ECO:0000313" key="4">
    <source>
        <dbReference type="Proteomes" id="UP000280066"/>
    </source>
</evidence>
<dbReference type="AlphaFoldDB" id="A0A428JCC7"/>
<evidence type="ECO:0000259" key="2">
    <source>
        <dbReference type="Pfam" id="PF12158"/>
    </source>
</evidence>
<dbReference type="EMBL" id="RWIS01000011">
    <property type="protein sequence ID" value="RSK29785.1"/>
    <property type="molecule type" value="Genomic_DNA"/>
</dbReference>
<keyword evidence="4" id="KW-1185">Reference proteome</keyword>
<accession>A0A428JCC7</accession>
<reference evidence="3 4" key="1">
    <citation type="submission" date="2018-12" db="EMBL/GenBank/DDBJ databases">
        <authorList>
            <person name="Feng G."/>
            <person name="Zhu H."/>
        </authorList>
    </citation>
    <scope>NUCLEOTIDE SEQUENCE [LARGE SCALE GENOMIC DNA]</scope>
    <source>
        <strain evidence="3 4">9PBR-2</strain>
    </source>
</reference>
<evidence type="ECO:0000313" key="3">
    <source>
        <dbReference type="EMBL" id="RSK29785.1"/>
    </source>
</evidence>